<organism evidence="1 2">
    <name type="scientific">Ceratitis capitata</name>
    <name type="common">Mediterranean fruit fly</name>
    <name type="synonym">Tephritis capitata</name>
    <dbReference type="NCBI Taxonomy" id="7213"/>
    <lineage>
        <taxon>Eukaryota</taxon>
        <taxon>Metazoa</taxon>
        <taxon>Ecdysozoa</taxon>
        <taxon>Arthropoda</taxon>
        <taxon>Hexapoda</taxon>
        <taxon>Insecta</taxon>
        <taxon>Pterygota</taxon>
        <taxon>Neoptera</taxon>
        <taxon>Endopterygota</taxon>
        <taxon>Diptera</taxon>
        <taxon>Brachycera</taxon>
        <taxon>Muscomorpha</taxon>
        <taxon>Tephritoidea</taxon>
        <taxon>Tephritidae</taxon>
        <taxon>Ceratitis</taxon>
        <taxon>Ceratitis</taxon>
    </lineage>
</organism>
<keyword evidence="2" id="KW-1185">Reference proteome</keyword>
<evidence type="ECO:0000313" key="2">
    <source>
        <dbReference type="Proteomes" id="UP000606786"/>
    </source>
</evidence>
<evidence type="ECO:0000313" key="1">
    <source>
        <dbReference type="EMBL" id="CAD7000480.1"/>
    </source>
</evidence>
<comment type="caution">
    <text evidence="1">The sequence shown here is derived from an EMBL/GenBank/DDBJ whole genome shotgun (WGS) entry which is preliminary data.</text>
</comment>
<proteinExistence type="predicted"/>
<accession>A0A811UNP9</accession>
<name>A0A811UNP9_CERCA</name>
<sequence>MVIITLELVLCKNSGSDSTDAEVFHLYSTLVGELQVFISHKTFAMDLLKQSVGGIANTKTVKCYVHTYMQS</sequence>
<dbReference type="EMBL" id="CAJHJT010000012">
    <property type="protein sequence ID" value="CAD7000480.1"/>
    <property type="molecule type" value="Genomic_DNA"/>
</dbReference>
<protein>
    <submittedName>
        <fullName evidence="1">(Mediterranean fruit fly) hypothetical protein</fullName>
    </submittedName>
</protein>
<dbReference type="AlphaFoldDB" id="A0A811UNP9"/>
<reference evidence="1" key="1">
    <citation type="submission" date="2020-11" db="EMBL/GenBank/DDBJ databases">
        <authorList>
            <person name="Whitehead M."/>
        </authorList>
    </citation>
    <scope>NUCLEOTIDE SEQUENCE</scope>
    <source>
        <strain evidence="1">EGII</strain>
    </source>
</reference>
<gene>
    <name evidence="1" type="ORF">CCAP1982_LOCUS8959</name>
</gene>
<dbReference type="Proteomes" id="UP000606786">
    <property type="component" value="Unassembled WGS sequence"/>
</dbReference>